<dbReference type="RefSeq" id="WP_117001762.1">
    <property type="nucleotide sequence ID" value="NZ_BMJS01000004.1"/>
</dbReference>
<name>A0A8J2Z2Z5_9GAMM</name>
<protein>
    <recommendedName>
        <fullName evidence="3">Outer membrane protein beta-barrel domain-containing protein</fullName>
    </recommendedName>
</protein>
<dbReference type="InterPro" id="IPR011250">
    <property type="entry name" value="OMP/PagP_B-barrel"/>
</dbReference>
<reference evidence="1" key="1">
    <citation type="journal article" date="2014" name="Int. J. Syst. Evol. Microbiol.">
        <title>Complete genome sequence of Corynebacterium casei LMG S-19264T (=DSM 44701T), isolated from a smear-ripened cheese.</title>
        <authorList>
            <consortium name="US DOE Joint Genome Institute (JGI-PGF)"/>
            <person name="Walter F."/>
            <person name="Albersmeier A."/>
            <person name="Kalinowski J."/>
            <person name="Ruckert C."/>
        </authorList>
    </citation>
    <scope>NUCLEOTIDE SEQUENCE</scope>
    <source>
        <strain evidence="1">CGMCC 1.15758</strain>
    </source>
</reference>
<dbReference type="EMBL" id="BMJS01000004">
    <property type="protein sequence ID" value="GGF91202.1"/>
    <property type="molecule type" value="Genomic_DNA"/>
</dbReference>
<dbReference type="AlphaFoldDB" id="A0A8J2Z2Z5"/>
<gene>
    <name evidence="1" type="ORF">GCM10010995_05620</name>
</gene>
<proteinExistence type="predicted"/>
<reference evidence="1" key="2">
    <citation type="submission" date="2020-09" db="EMBL/GenBank/DDBJ databases">
        <authorList>
            <person name="Sun Q."/>
            <person name="Zhou Y."/>
        </authorList>
    </citation>
    <scope>NUCLEOTIDE SEQUENCE</scope>
    <source>
        <strain evidence="1">CGMCC 1.15758</strain>
    </source>
</reference>
<evidence type="ECO:0008006" key="3">
    <source>
        <dbReference type="Google" id="ProtNLM"/>
    </source>
</evidence>
<keyword evidence="2" id="KW-1185">Reference proteome</keyword>
<evidence type="ECO:0000313" key="2">
    <source>
        <dbReference type="Proteomes" id="UP000636949"/>
    </source>
</evidence>
<dbReference type="SUPFAM" id="SSF56925">
    <property type="entry name" value="OMPA-like"/>
    <property type="match status" value="1"/>
</dbReference>
<dbReference type="Gene3D" id="2.40.160.20">
    <property type="match status" value="1"/>
</dbReference>
<sequence length="228" mass="25186">MKKLITTLLVFIGAFAFTNLYAMQFGQARTGLNFSIQGGAGKISAPDNNHGYTNTVESSQRNYSVVGGATLGFDYAIKSWWSLGIESGFFYSPKNADYTAKFPDNTPVELYTDYYNIPVLLTSKFVTPIGFTFFVKGGMTYMNQNIKFSSATITGQEFEESVSTSKWLPMAGVGVGYQIYAAEITLQYNHIFGKGSNYDAYQMATNSEKPSPWAADQIMLGINFTIPM</sequence>
<dbReference type="Proteomes" id="UP000636949">
    <property type="component" value="Unassembled WGS sequence"/>
</dbReference>
<comment type="caution">
    <text evidence="1">The sequence shown here is derived from an EMBL/GenBank/DDBJ whole genome shotgun (WGS) entry which is preliminary data.</text>
</comment>
<dbReference type="OrthoDB" id="1149075at2"/>
<organism evidence="1 2">
    <name type="scientific">Cysteiniphilum litorale</name>
    <dbReference type="NCBI Taxonomy" id="2056700"/>
    <lineage>
        <taxon>Bacteria</taxon>
        <taxon>Pseudomonadati</taxon>
        <taxon>Pseudomonadota</taxon>
        <taxon>Gammaproteobacteria</taxon>
        <taxon>Thiotrichales</taxon>
        <taxon>Fastidiosibacteraceae</taxon>
        <taxon>Cysteiniphilum</taxon>
    </lineage>
</organism>
<evidence type="ECO:0000313" key="1">
    <source>
        <dbReference type="EMBL" id="GGF91202.1"/>
    </source>
</evidence>
<accession>A0A8J2Z2Z5</accession>